<organism evidence="2">
    <name type="scientific">marine sediment metagenome</name>
    <dbReference type="NCBI Taxonomy" id="412755"/>
    <lineage>
        <taxon>unclassified sequences</taxon>
        <taxon>metagenomes</taxon>
        <taxon>ecological metagenomes</taxon>
    </lineage>
</organism>
<evidence type="ECO:0008006" key="3">
    <source>
        <dbReference type="Google" id="ProtNLM"/>
    </source>
</evidence>
<comment type="caution">
    <text evidence="2">The sequence shown here is derived from an EMBL/GenBank/DDBJ whole genome shotgun (WGS) entry which is preliminary data.</text>
</comment>
<keyword evidence="1" id="KW-0812">Transmembrane</keyword>
<gene>
    <name evidence="2" type="ORF">LCGC14_1468020</name>
</gene>
<dbReference type="EMBL" id="LAZR01010294">
    <property type="protein sequence ID" value="KKM67746.1"/>
    <property type="molecule type" value="Genomic_DNA"/>
</dbReference>
<keyword evidence="1" id="KW-1133">Transmembrane helix</keyword>
<name>A0A0F9JZ46_9ZZZZ</name>
<protein>
    <recommendedName>
        <fullName evidence="3">YcxB-like protein domain-containing protein</fullName>
    </recommendedName>
</protein>
<keyword evidence="1" id="KW-0472">Membrane</keyword>
<sequence length="386" mass="43010">MTCLYFILIALAAFLVLLCVAAIGQRLGLMTRAPVEQIGRFIGLALRGGDIGTRLVLRHVGSKRQIRFLNTMAPGRERGLRMVLKEKYCCESEFAGAQRLLSQGGYQFQTHAVGAQKELAIDFGQDVEQACKAAELVILRVFGLDEHAQFRAGWRGPLDLRKAQCDVVGPGARGRVGVEHGGTCTDLYGPDDDAGDDASPPAPPAEDAAFTFETDVEIDEDAYVYILRTGPTQHSPQRYDWLRRLPRSARTGILCVICVLAGVCFLSKYTWFLGVLLLALPTLAVIGRSRMCGLMRGMYRRKTYLHDRATHGASQDLLWIRGNTFELQAEWNRIYGWHVRAGWMILAVTNKYGLSFEVFLPVAELKERGLYDRVLLLAQTHAHKVP</sequence>
<evidence type="ECO:0000256" key="1">
    <source>
        <dbReference type="SAM" id="Phobius"/>
    </source>
</evidence>
<feature type="transmembrane region" description="Helical" evidence="1">
    <location>
        <begin position="271"/>
        <end position="291"/>
    </location>
</feature>
<accession>A0A0F9JZ46</accession>
<evidence type="ECO:0000313" key="2">
    <source>
        <dbReference type="EMBL" id="KKM67746.1"/>
    </source>
</evidence>
<proteinExistence type="predicted"/>
<feature type="transmembrane region" description="Helical" evidence="1">
    <location>
        <begin position="248"/>
        <end position="265"/>
    </location>
</feature>
<dbReference type="AlphaFoldDB" id="A0A0F9JZ46"/>
<reference evidence="2" key="1">
    <citation type="journal article" date="2015" name="Nature">
        <title>Complex archaea that bridge the gap between prokaryotes and eukaryotes.</title>
        <authorList>
            <person name="Spang A."/>
            <person name="Saw J.H."/>
            <person name="Jorgensen S.L."/>
            <person name="Zaremba-Niedzwiedzka K."/>
            <person name="Martijn J."/>
            <person name="Lind A.E."/>
            <person name="van Eijk R."/>
            <person name="Schleper C."/>
            <person name="Guy L."/>
            <person name="Ettema T.J."/>
        </authorList>
    </citation>
    <scope>NUCLEOTIDE SEQUENCE</scope>
</reference>